<keyword evidence="1" id="KW-0863">Zinc-finger</keyword>
<organism evidence="4 5">
    <name type="scientific">Symbiodinium pilosum</name>
    <name type="common">Dinoflagellate</name>
    <dbReference type="NCBI Taxonomy" id="2952"/>
    <lineage>
        <taxon>Eukaryota</taxon>
        <taxon>Sar</taxon>
        <taxon>Alveolata</taxon>
        <taxon>Dinophyceae</taxon>
        <taxon>Suessiales</taxon>
        <taxon>Symbiodiniaceae</taxon>
        <taxon>Symbiodinium</taxon>
    </lineage>
</organism>
<feature type="region of interest" description="Disordered" evidence="2">
    <location>
        <begin position="283"/>
        <end position="323"/>
    </location>
</feature>
<comment type="caution">
    <text evidence="4">The sequence shown here is derived from an EMBL/GenBank/DDBJ whole genome shotgun (WGS) entry which is preliminary data.</text>
</comment>
<feature type="compositionally biased region" description="Low complexity" evidence="2">
    <location>
        <begin position="631"/>
        <end position="640"/>
    </location>
</feature>
<feature type="region of interest" description="Disordered" evidence="2">
    <location>
        <begin position="1"/>
        <end position="23"/>
    </location>
</feature>
<feature type="non-terminal residue" evidence="4">
    <location>
        <position position="684"/>
    </location>
</feature>
<feature type="domain" description="CCHC-type" evidence="3">
    <location>
        <begin position="327"/>
        <end position="341"/>
    </location>
</feature>
<dbReference type="AlphaFoldDB" id="A0A812S884"/>
<gene>
    <name evidence="4" type="ORF">SPIL2461_LOCUS11898</name>
</gene>
<evidence type="ECO:0000313" key="4">
    <source>
        <dbReference type="EMBL" id="CAE7470355.1"/>
    </source>
</evidence>
<feature type="region of interest" description="Disordered" evidence="2">
    <location>
        <begin position="619"/>
        <end position="640"/>
    </location>
</feature>
<sequence>MSGNTGDSSTSSTAGTRTKDGVPTWNGEANSFVAYEEAALLWEQSLTWEKRYTAGPRLVQELTGAAKRLVAGRDAGWVAFRGGVTILMDHLRKALGKPRVNEVTDLLATYFKGCKRKSQESMNEYVTRKFEAYFRASQALKRVAPHYETESMATTTGAPVWSRRSSWDNRSWHSSGPSETESAGPAPLGVVLFGIFYDLHTREWGEELRNQFPETEVRRRDQGRRFQGFIGDIPEDSDEDLEISGNTTAELLEEGLTAEGAALIVDAESQAQEALAALHQARRTLRDARQRQHQVKQSRKYYTSGSSAKSSAGSSAPSTRDDSQLDCLRCGKRGHRAANCPHKPISAQADGTWPAAGSEPQQAPFVCYADTGEVESAFTGTGWEGLTTQEAVKAVLQKNLCDHGDSRLRGVSTLGVPTFSFGNSTVVKEKWHLVYVAAILAYKLALRYLLVTCPNMAGLSSMTKSDMILVLRTYGEEPPTAWTRVDLRHRIDELVESKEIEIQTGKKAGTALQKATTELNKTSRKKSDLIHHAQTNLLLSDGDLMGYGKFSNRTYLDVKENEPKYCEWTKAISKEESTSTYMKRFVDYLMQPEETEKKRSPIKVNTVKDTAKKGYKTEVVKREEGSAPLPTSTASSSTEATVNQLTQLAGTLIAEVKELKEEPSTAVPRKIAATSDVKMGTSHK</sequence>
<dbReference type="PROSITE" id="PS50158">
    <property type="entry name" value="ZF_CCHC"/>
    <property type="match status" value="1"/>
</dbReference>
<dbReference type="GO" id="GO:0003676">
    <property type="term" value="F:nucleic acid binding"/>
    <property type="evidence" value="ECO:0007669"/>
    <property type="project" value="InterPro"/>
</dbReference>
<dbReference type="InterPro" id="IPR001878">
    <property type="entry name" value="Znf_CCHC"/>
</dbReference>
<keyword evidence="5" id="KW-1185">Reference proteome</keyword>
<feature type="compositionally biased region" description="Low complexity" evidence="2">
    <location>
        <begin position="304"/>
        <end position="318"/>
    </location>
</feature>
<evidence type="ECO:0000259" key="3">
    <source>
        <dbReference type="PROSITE" id="PS50158"/>
    </source>
</evidence>
<keyword evidence="1" id="KW-0862">Zinc</keyword>
<proteinExistence type="predicted"/>
<dbReference type="EMBL" id="CAJNIZ010023616">
    <property type="protein sequence ID" value="CAE7470355.1"/>
    <property type="molecule type" value="Genomic_DNA"/>
</dbReference>
<dbReference type="GO" id="GO:0008270">
    <property type="term" value="F:zinc ion binding"/>
    <property type="evidence" value="ECO:0007669"/>
    <property type="project" value="UniProtKB-KW"/>
</dbReference>
<dbReference type="InterPro" id="IPR036875">
    <property type="entry name" value="Znf_CCHC_sf"/>
</dbReference>
<evidence type="ECO:0000313" key="5">
    <source>
        <dbReference type="Proteomes" id="UP000649617"/>
    </source>
</evidence>
<dbReference type="Proteomes" id="UP000649617">
    <property type="component" value="Unassembled WGS sequence"/>
</dbReference>
<evidence type="ECO:0000256" key="1">
    <source>
        <dbReference type="PROSITE-ProRule" id="PRU00047"/>
    </source>
</evidence>
<reference evidence="4" key="1">
    <citation type="submission" date="2021-02" db="EMBL/GenBank/DDBJ databases">
        <authorList>
            <person name="Dougan E. K."/>
            <person name="Rhodes N."/>
            <person name="Thang M."/>
            <person name="Chan C."/>
        </authorList>
    </citation>
    <scope>NUCLEOTIDE SEQUENCE</scope>
</reference>
<protein>
    <recommendedName>
        <fullName evidence="3">CCHC-type domain-containing protein</fullName>
    </recommendedName>
</protein>
<dbReference type="SMART" id="SM00343">
    <property type="entry name" value="ZnF_C2HC"/>
    <property type="match status" value="1"/>
</dbReference>
<accession>A0A812S884</accession>
<feature type="region of interest" description="Disordered" evidence="2">
    <location>
        <begin position="660"/>
        <end position="684"/>
    </location>
</feature>
<name>A0A812S884_SYMPI</name>
<keyword evidence="1" id="KW-0479">Metal-binding</keyword>
<dbReference type="SUPFAM" id="SSF57756">
    <property type="entry name" value="Retrovirus zinc finger-like domains"/>
    <property type="match status" value="1"/>
</dbReference>
<evidence type="ECO:0000256" key="2">
    <source>
        <dbReference type="SAM" id="MobiDB-lite"/>
    </source>
</evidence>
<feature type="compositionally biased region" description="Low complexity" evidence="2">
    <location>
        <begin position="1"/>
        <end position="16"/>
    </location>
</feature>